<evidence type="ECO:0000256" key="6">
    <source>
        <dbReference type="ARBA" id="ARBA00023229"/>
    </source>
</evidence>
<keyword evidence="4" id="KW-0479">Metal-binding</keyword>
<dbReference type="OrthoDB" id="10257492at2759"/>
<keyword evidence="6" id="KW-0414">Isoprene biosynthesis</keyword>
<dbReference type="PANTHER" id="PTHR11525">
    <property type="entry name" value="FARNESYL-PYROPHOSPHATE SYNTHETASE"/>
    <property type="match status" value="1"/>
</dbReference>
<evidence type="ECO:0000256" key="8">
    <source>
        <dbReference type="ARBA" id="ARBA00034546"/>
    </source>
</evidence>
<dbReference type="FunCoup" id="A0A6J0BEG1">
    <property type="interactions" value="1374"/>
</dbReference>
<dbReference type="CDD" id="cd00685">
    <property type="entry name" value="Trans_IPPS_HT"/>
    <property type="match status" value="1"/>
</dbReference>
<evidence type="ECO:0000256" key="1">
    <source>
        <dbReference type="ARBA" id="ARBA00001946"/>
    </source>
</evidence>
<organism evidence="12">
    <name type="scientific">Neodiprion lecontei</name>
    <name type="common">Redheaded pine sawfly</name>
    <dbReference type="NCBI Taxonomy" id="441921"/>
    <lineage>
        <taxon>Eukaryota</taxon>
        <taxon>Metazoa</taxon>
        <taxon>Ecdysozoa</taxon>
        <taxon>Arthropoda</taxon>
        <taxon>Hexapoda</taxon>
        <taxon>Insecta</taxon>
        <taxon>Pterygota</taxon>
        <taxon>Neoptera</taxon>
        <taxon>Endopterygota</taxon>
        <taxon>Hymenoptera</taxon>
        <taxon>Tenthredinoidea</taxon>
        <taxon>Diprionidae</taxon>
        <taxon>Diprioninae</taxon>
        <taxon>Neodiprion</taxon>
    </lineage>
</organism>
<evidence type="ECO:0000313" key="12">
    <source>
        <dbReference type="RefSeq" id="XP_015512781.1"/>
    </source>
</evidence>
<comment type="similarity">
    <text evidence="2 9">Belongs to the FPP/GGPP synthase family.</text>
</comment>
<dbReference type="KEGG" id="nlo:107219174"/>
<keyword evidence="3 9" id="KW-0808">Transferase</keyword>
<dbReference type="SFLD" id="SFLDS00005">
    <property type="entry name" value="Isoprenoid_Synthase_Type_I"/>
    <property type="match status" value="1"/>
</dbReference>
<feature type="compositionally biased region" description="Polar residues" evidence="10">
    <location>
        <begin position="48"/>
        <end position="69"/>
    </location>
</feature>
<evidence type="ECO:0000256" key="9">
    <source>
        <dbReference type="RuleBase" id="RU004466"/>
    </source>
</evidence>
<evidence type="ECO:0000313" key="11">
    <source>
        <dbReference type="Proteomes" id="UP000829291"/>
    </source>
</evidence>
<dbReference type="InterPro" id="IPR008949">
    <property type="entry name" value="Isoprenoid_synthase_dom_sf"/>
</dbReference>
<dbReference type="AlphaFoldDB" id="A0A6J0BEG1"/>
<dbReference type="Pfam" id="PF00348">
    <property type="entry name" value="polyprenyl_synt"/>
    <property type="match status" value="1"/>
</dbReference>
<accession>A0A6J0BEG1</accession>
<dbReference type="GO" id="GO:0045337">
    <property type="term" value="P:farnesyl diphosphate biosynthetic process"/>
    <property type="evidence" value="ECO:0007669"/>
    <property type="project" value="TreeGrafter"/>
</dbReference>
<dbReference type="InterPro" id="IPR039702">
    <property type="entry name" value="FPS1-like"/>
</dbReference>
<dbReference type="InterPro" id="IPR000092">
    <property type="entry name" value="Polyprenyl_synt"/>
</dbReference>
<dbReference type="InterPro" id="IPR033749">
    <property type="entry name" value="Polyprenyl_synt_CS"/>
</dbReference>
<dbReference type="SFLD" id="SFLDG01017">
    <property type="entry name" value="Polyprenyl_Transferase_Like"/>
    <property type="match status" value="1"/>
</dbReference>
<evidence type="ECO:0000256" key="3">
    <source>
        <dbReference type="ARBA" id="ARBA00022679"/>
    </source>
</evidence>
<dbReference type="GO" id="GO:0046872">
    <property type="term" value="F:metal ion binding"/>
    <property type="evidence" value="ECO:0007669"/>
    <property type="project" value="UniProtKB-KW"/>
</dbReference>
<dbReference type="GeneID" id="107219174"/>
<dbReference type="Proteomes" id="UP000829291">
    <property type="component" value="Chromosome 5"/>
</dbReference>
<dbReference type="FunFam" id="1.10.600.10:FF:000021">
    <property type="entry name" value="Farnesyl pyrophosphate synthase"/>
    <property type="match status" value="1"/>
</dbReference>
<sequence length="414" mass="47307">MSSSVQRCSAFLNNTLRKSLQHSIGNNSTSASLNIRSRINDVTKHLIQQSRPASSHSVNTVTQARSRTVTSRDESREMMAVWPDVVRDLTDAGRHLDVPHATKWMAKVLQYNVPSGKKNRGLAVVYAFKKLATHDQLTEENVRLARILGWCVELYQAFFLVEDDIMDGATTRRGQPCWYRQNNIGLSAINDGLLLEQSIFQLLRTHFKDKACYLNLVEVFHENILKTTMGQTLDLISTHFGQKPKLELFTMDQYNAIVKYKTAYYSFVMPVSLAMYFAGITDPEMHRQAKTILLEMGHFFQVQDDFLDCYGDPEVTGKIGTDIQDGKCSWLAVVALQRATPAQKKILEECYGSSDPAKVDRVKQLYNSLGLQTTYSVYEEESYNLMNTHIQQISRGLPHDLFFKFLEKIYRRDS</sequence>
<proteinExistence type="inferred from homology"/>
<dbReference type="PANTHER" id="PTHR11525:SF0">
    <property type="entry name" value="FARNESYL PYROPHOSPHATE SYNTHASE"/>
    <property type="match status" value="1"/>
</dbReference>
<dbReference type="Gene3D" id="1.10.600.10">
    <property type="entry name" value="Farnesyl Diphosphate Synthase"/>
    <property type="match status" value="1"/>
</dbReference>
<dbReference type="InParanoid" id="A0A6J0BEG1"/>
<name>A0A6J0BEG1_NEOLC</name>
<reference evidence="12" key="1">
    <citation type="submission" date="2025-08" db="UniProtKB">
        <authorList>
            <consortium name="RefSeq"/>
        </authorList>
    </citation>
    <scope>IDENTIFICATION</scope>
    <source>
        <tissue evidence="12">Thorax and Abdomen</tissue>
    </source>
</reference>
<gene>
    <name evidence="12" type="primary">LOC107219174</name>
</gene>
<feature type="region of interest" description="Disordered" evidence="10">
    <location>
        <begin position="48"/>
        <end position="73"/>
    </location>
</feature>
<dbReference type="GO" id="GO:0004161">
    <property type="term" value="F:dimethylallyltranstransferase activity"/>
    <property type="evidence" value="ECO:0007669"/>
    <property type="project" value="TreeGrafter"/>
</dbReference>
<evidence type="ECO:0000256" key="2">
    <source>
        <dbReference type="ARBA" id="ARBA00006706"/>
    </source>
</evidence>
<evidence type="ECO:0000256" key="5">
    <source>
        <dbReference type="ARBA" id="ARBA00022842"/>
    </source>
</evidence>
<dbReference type="CTD" id="36209"/>
<dbReference type="PROSITE" id="PS00444">
    <property type="entry name" value="POLYPRENYL_SYNTHASE_2"/>
    <property type="match status" value="1"/>
</dbReference>
<comment type="cofactor">
    <cofactor evidence="1">
        <name>Mg(2+)</name>
        <dbReference type="ChEBI" id="CHEBI:18420"/>
    </cofactor>
</comment>
<evidence type="ECO:0000256" key="7">
    <source>
        <dbReference type="ARBA" id="ARBA00033740"/>
    </source>
</evidence>
<keyword evidence="11" id="KW-1185">Reference proteome</keyword>
<evidence type="ECO:0000256" key="4">
    <source>
        <dbReference type="ARBA" id="ARBA00022723"/>
    </source>
</evidence>
<evidence type="ECO:0000256" key="10">
    <source>
        <dbReference type="SAM" id="MobiDB-lite"/>
    </source>
</evidence>
<keyword evidence="5" id="KW-0460">Magnesium</keyword>
<protein>
    <recommendedName>
        <fullName evidence="8">Farnesyl pyrophosphate synthase</fullName>
    </recommendedName>
</protein>
<dbReference type="GO" id="GO:0004337">
    <property type="term" value="F:(2E,6E)-farnesyl diphosphate synthase activity"/>
    <property type="evidence" value="ECO:0007669"/>
    <property type="project" value="TreeGrafter"/>
</dbReference>
<dbReference type="SUPFAM" id="SSF48576">
    <property type="entry name" value="Terpenoid synthases"/>
    <property type="match status" value="1"/>
</dbReference>
<dbReference type="GO" id="GO:0042811">
    <property type="term" value="P:pheromone biosynthetic process"/>
    <property type="evidence" value="ECO:0007669"/>
    <property type="project" value="UniProtKB-ARBA"/>
</dbReference>
<dbReference type="PROSITE" id="PS00723">
    <property type="entry name" value="POLYPRENYL_SYNTHASE_1"/>
    <property type="match status" value="1"/>
</dbReference>
<dbReference type="GO" id="GO:0005737">
    <property type="term" value="C:cytoplasm"/>
    <property type="evidence" value="ECO:0007669"/>
    <property type="project" value="TreeGrafter"/>
</dbReference>
<comment type="pathway">
    <text evidence="7">Pheromone biosynthesis.</text>
</comment>
<dbReference type="RefSeq" id="XP_015512781.1">
    <property type="nucleotide sequence ID" value="XM_015657295.2"/>
</dbReference>